<keyword evidence="3" id="KW-1185">Reference proteome</keyword>
<dbReference type="AlphaFoldDB" id="A0A6N6M713"/>
<accession>A0A6N6M713</accession>
<organism evidence="2 3">
    <name type="scientific">Salibacter halophilus</name>
    <dbReference type="NCBI Taxonomy" id="1803916"/>
    <lineage>
        <taxon>Bacteria</taxon>
        <taxon>Pseudomonadati</taxon>
        <taxon>Bacteroidota</taxon>
        <taxon>Flavobacteriia</taxon>
        <taxon>Flavobacteriales</taxon>
        <taxon>Salibacteraceae</taxon>
        <taxon>Salibacter</taxon>
    </lineage>
</organism>
<protein>
    <recommendedName>
        <fullName evidence="4">Polysaccharide chain length determinant N-terminal domain-containing protein</fullName>
    </recommendedName>
</protein>
<feature type="transmembrane region" description="Helical" evidence="1">
    <location>
        <begin position="223"/>
        <end position="243"/>
    </location>
</feature>
<evidence type="ECO:0000256" key="1">
    <source>
        <dbReference type="SAM" id="Phobius"/>
    </source>
</evidence>
<keyword evidence="1" id="KW-0812">Transmembrane</keyword>
<dbReference type="Proteomes" id="UP000435357">
    <property type="component" value="Unassembled WGS sequence"/>
</dbReference>
<evidence type="ECO:0000313" key="2">
    <source>
        <dbReference type="EMBL" id="KAB1065712.1"/>
    </source>
</evidence>
<dbReference type="RefSeq" id="WP_151166537.1">
    <property type="nucleotide sequence ID" value="NZ_WACR01000002.1"/>
</dbReference>
<keyword evidence="1" id="KW-1133">Transmembrane helix</keyword>
<reference evidence="2 3" key="1">
    <citation type="submission" date="2019-09" db="EMBL/GenBank/DDBJ databases">
        <title>Genomes of Cryomorphaceae.</title>
        <authorList>
            <person name="Bowman J.P."/>
        </authorList>
    </citation>
    <scope>NUCLEOTIDE SEQUENCE [LARGE SCALE GENOMIC DNA]</scope>
    <source>
        <strain evidence="2 3">KCTC 52047</strain>
    </source>
</reference>
<dbReference type="EMBL" id="WACR01000002">
    <property type="protein sequence ID" value="KAB1065712.1"/>
    <property type="molecule type" value="Genomic_DNA"/>
</dbReference>
<feature type="transmembrane region" description="Helical" evidence="1">
    <location>
        <begin position="21"/>
        <end position="41"/>
    </location>
</feature>
<evidence type="ECO:0008006" key="4">
    <source>
        <dbReference type="Google" id="ProtNLM"/>
    </source>
</evidence>
<evidence type="ECO:0000313" key="3">
    <source>
        <dbReference type="Proteomes" id="UP000435357"/>
    </source>
</evidence>
<name>A0A6N6M713_9FLAO</name>
<sequence length="245" mass="27820">MKEEEINISSLLKFIAKTIKSHFLLILIAGISGAIIGYSFYSFKTPVYKTSAIFQSTLLHPFEVQSTVNQLNDQLKNSSSEFQSLKFCRNIEIIAPSNIKPEEDDFEKSKMHFITIAIETVNPEASYKMSNELVSIFKDNSKLSEMFESRKAVLTRHISRLEKKLSDESRNNLNNVTIQNLSQSEKSLFTELAEVELALSELSILKEIKPFYTPTNRVSSPSLFIIIGALGVIILTFIVRWIIKS</sequence>
<comment type="caution">
    <text evidence="2">The sequence shown here is derived from an EMBL/GenBank/DDBJ whole genome shotgun (WGS) entry which is preliminary data.</text>
</comment>
<proteinExistence type="predicted"/>
<gene>
    <name evidence="2" type="ORF">F3059_03380</name>
</gene>
<keyword evidence="1" id="KW-0472">Membrane</keyword>